<evidence type="ECO:0000313" key="1">
    <source>
        <dbReference type="EMBL" id="ARK37443.1"/>
    </source>
</evidence>
<evidence type="ECO:0000313" key="8">
    <source>
        <dbReference type="EMBL" id="ARK38025.1"/>
    </source>
</evidence>
<evidence type="ECO:0000313" key="11">
    <source>
        <dbReference type="EMBL" id="ARK38278.1"/>
    </source>
</evidence>
<proteinExistence type="predicted"/>
<evidence type="ECO:0000313" key="12">
    <source>
        <dbReference type="EMBL" id="ARK38361.1"/>
    </source>
</evidence>
<dbReference type="EMBL" id="KY363222">
    <property type="protein sequence ID" value="ARK37943.1"/>
    <property type="molecule type" value="Genomic_DNA"/>
</dbReference>
<protein>
    <submittedName>
        <fullName evidence="4">Translational initiation factor 1</fullName>
    </submittedName>
</protein>
<dbReference type="EMBL" id="KY419135">
    <property type="protein sequence ID" value="ARK38278.1"/>
    <property type="molecule type" value="Genomic_DNA"/>
</dbReference>
<dbReference type="AlphaFoldDB" id="A0A1W6F939"/>
<dbReference type="EMBL" id="KY363218">
    <property type="protein sequence ID" value="ARK37611.1"/>
    <property type="molecule type" value="Genomic_DNA"/>
</dbReference>
<dbReference type="EMBL" id="KY363221">
    <property type="protein sequence ID" value="ARK37859.1"/>
    <property type="molecule type" value="Genomic_DNA"/>
</dbReference>
<keyword evidence="4" id="KW-0934">Plastid</keyword>
<dbReference type="EMBL" id="KY419134">
    <property type="protein sequence ID" value="ARK38193.1"/>
    <property type="molecule type" value="Genomic_DNA"/>
</dbReference>
<evidence type="ECO:0000313" key="5">
    <source>
        <dbReference type="EMBL" id="ARK37776.1"/>
    </source>
</evidence>
<geneLocation type="chloroplast" evidence="4"/>
<keyword evidence="4" id="KW-0648">Protein biosynthesis</keyword>
<sequence>MRILPGDSVKNEVSTYNSTRARLIYRLRNKKLND</sequence>
<keyword evidence="4" id="KW-0396">Initiation factor</keyword>
<evidence type="ECO:0000313" key="10">
    <source>
        <dbReference type="EMBL" id="ARK38193.1"/>
    </source>
</evidence>
<name>A0A1W6F939_HEVBR</name>
<organism evidence="4">
    <name type="scientific">Hevea brasiliensis</name>
    <name type="common">Para rubber tree</name>
    <name type="synonym">Siphonia brasiliensis</name>
    <dbReference type="NCBI Taxonomy" id="3981"/>
    <lineage>
        <taxon>Eukaryota</taxon>
        <taxon>Viridiplantae</taxon>
        <taxon>Streptophyta</taxon>
        <taxon>Embryophyta</taxon>
        <taxon>Tracheophyta</taxon>
        <taxon>Spermatophyta</taxon>
        <taxon>Magnoliopsida</taxon>
        <taxon>eudicotyledons</taxon>
        <taxon>Gunneridae</taxon>
        <taxon>Pentapetalae</taxon>
        <taxon>rosids</taxon>
        <taxon>fabids</taxon>
        <taxon>Malpighiales</taxon>
        <taxon>Euphorbiaceae</taxon>
        <taxon>Crotonoideae</taxon>
        <taxon>Micrandreae</taxon>
        <taxon>Hevea</taxon>
    </lineage>
</organism>
<evidence type="ECO:0000313" key="7">
    <source>
        <dbReference type="EMBL" id="ARK37943.1"/>
    </source>
</evidence>
<dbReference type="EMBL" id="KY419136">
    <property type="protein sequence ID" value="ARK38361.1"/>
    <property type="molecule type" value="Genomic_DNA"/>
</dbReference>
<gene>
    <name evidence="4" type="primary">infA</name>
</gene>
<reference evidence="4" key="1">
    <citation type="submission" date="2016-12" db="EMBL/GenBank/DDBJ databases">
        <authorList>
            <person name="Song W.-J."/>
            <person name="Kurnit D.M."/>
        </authorList>
    </citation>
    <scope>NUCLEOTIDE SEQUENCE</scope>
    <source>
        <strain evidence="1">67</strain>
        <strain evidence="2">68</strain>
        <strain evidence="3">73</strain>
        <strain evidence="4">75</strain>
        <strain evidence="5">78</strain>
        <strain evidence="6">79</strain>
        <strain evidence="7">80</strain>
        <strain evidence="8">84</strain>
        <strain evidence="9">87</strain>
        <strain evidence="10">88</strain>
        <strain evidence="11">89</strain>
        <strain evidence="12">90</strain>
    </source>
</reference>
<keyword evidence="4" id="KW-0150">Chloroplast</keyword>
<evidence type="ECO:0000313" key="9">
    <source>
        <dbReference type="EMBL" id="ARK38108.1"/>
    </source>
</evidence>
<dbReference type="EMBL" id="KY419133">
    <property type="protein sequence ID" value="ARK38108.1"/>
    <property type="molecule type" value="Genomic_DNA"/>
</dbReference>
<dbReference type="EMBL" id="KY363220">
    <property type="protein sequence ID" value="ARK37776.1"/>
    <property type="molecule type" value="Genomic_DNA"/>
</dbReference>
<evidence type="ECO:0000313" key="2">
    <source>
        <dbReference type="EMBL" id="ARK37527.1"/>
    </source>
</evidence>
<dbReference type="EMBL" id="KY363216">
    <property type="protein sequence ID" value="ARK37443.1"/>
    <property type="molecule type" value="Genomic_DNA"/>
</dbReference>
<accession>A0A1W6F939</accession>
<evidence type="ECO:0000313" key="6">
    <source>
        <dbReference type="EMBL" id="ARK37859.1"/>
    </source>
</evidence>
<dbReference type="InterPro" id="IPR012340">
    <property type="entry name" value="NA-bd_OB-fold"/>
</dbReference>
<dbReference type="EMBL" id="KY363219">
    <property type="protein sequence ID" value="ARK37693.1"/>
    <property type="molecule type" value="Genomic_DNA"/>
</dbReference>
<dbReference type="Gene3D" id="2.40.50.140">
    <property type="entry name" value="Nucleic acid-binding proteins"/>
    <property type="match status" value="1"/>
</dbReference>
<dbReference type="EMBL" id="KY363217">
    <property type="protein sequence ID" value="ARK37527.1"/>
    <property type="molecule type" value="Genomic_DNA"/>
</dbReference>
<evidence type="ECO:0000313" key="3">
    <source>
        <dbReference type="EMBL" id="ARK37611.1"/>
    </source>
</evidence>
<evidence type="ECO:0000313" key="4">
    <source>
        <dbReference type="EMBL" id="ARK37693.1"/>
    </source>
</evidence>
<dbReference type="EMBL" id="KY363223">
    <property type="protein sequence ID" value="ARK38025.1"/>
    <property type="molecule type" value="Genomic_DNA"/>
</dbReference>
<dbReference type="GO" id="GO:0003743">
    <property type="term" value="F:translation initiation factor activity"/>
    <property type="evidence" value="ECO:0007669"/>
    <property type="project" value="UniProtKB-KW"/>
</dbReference>